<dbReference type="PROSITE" id="PS51257">
    <property type="entry name" value="PROKAR_LIPOPROTEIN"/>
    <property type="match status" value="1"/>
</dbReference>
<protein>
    <recommendedName>
        <fullName evidence="4">CHRD domain-containing protein</fullName>
    </recommendedName>
</protein>
<keyword evidence="1" id="KW-0732">Signal</keyword>
<reference evidence="2 3" key="1">
    <citation type="submission" date="2017-11" db="EMBL/GenBank/DDBJ databases">
        <title>Taxonomic description and genome sequences of Spirosoma HA7 sp. nov., isolated from pollen microhabitat of Corylus avellana.</title>
        <authorList>
            <person name="Ambika Manirajan B."/>
            <person name="Suarez C."/>
            <person name="Ratering S."/>
            <person name="Geissler-Plaum R."/>
            <person name="Cardinale M."/>
            <person name="Sylvia S."/>
        </authorList>
    </citation>
    <scope>NUCLEOTIDE SEQUENCE [LARGE SCALE GENOMIC DNA]</scope>
    <source>
        <strain evidence="2 3">HA7</strain>
    </source>
</reference>
<feature type="signal peptide" evidence="1">
    <location>
        <begin position="1"/>
        <end position="28"/>
    </location>
</feature>
<feature type="chain" id="PRO_5014746094" description="CHRD domain-containing protein" evidence="1">
    <location>
        <begin position="29"/>
        <end position="169"/>
    </location>
</feature>
<dbReference type="AlphaFoldDB" id="A0A2K8Z4W5"/>
<dbReference type="Proteomes" id="UP000232883">
    <property type="component" value="Chromosome"/>
</dbReference>
<organism evidence="2 3">
    <name type="scientific">Spirosoma pollinicola</name>
    <dbReference type="NCBI Taxonomy" id="2057025"/>
    <lineage>
        <taxon>Bacteria</taxon>
        <taxon>Pseudomonadati</taxon>
        <taxon>Bacteroidota</taxon>
        <taxon>Cytophagia</taxon>
        <taxon>Cytophagales</taxon>
        <taxon>Cytophagaceae</taxon>
        <taxon>Spirosoma</taxon>
    </lineage>
</organism>
<evidence type="ECO:0008006" key="4">
    <source>
        <dbReference type="Google" id="ProtNLM"/>
    </source>
</evidence>
<evidence type="ECO:0000313" key="2">
    <source>
        <dbReference type="EMBL" id="AUD04936.1"/>
    </source>
</evidence>
<keyword evidence="3" id="KW-1185">Reference proteome</keyword>
<accession>A0A2K8Z4W5</accession>
<gene>
    <name evidence="2" type="ORF">CWM47_25670</name>
</gene>
<dbReference type="EMBL" id="CP025096">
    <property type="protein sequence ID" value="AUD04936.1"/>
    <property type="molecule type" value="Genomic_DNA"/>
</dbReference>
<evidence type="ECO:0000313" key="3">
    <source>
        <dbReference type="Proteomes" id="UP000232883"/>
    </source>
</evidence>
<proteinExistence type="predicted"/>
<name>A0A2K8Z4W5_9BACT</name>
<dbReference type="KEGG" id="spir:CWM47_25670"/>
<dbReference type="RefSeq" id="WP_100991242.1">
    <property type="nucleotide sequence ID" value="NZ_CP025096.1"/>
</dbReference>
<sequence>MNRFFNTRNILPLLGACLSLLVFLSACEQNKYEPNTSVAPGGGTVTTFKSYTLASATGATVYGRVVFYKYNSTVTLVEMGLYNTVTGTSYASSIYEGKATESSAKALKPLDAISGATGSFSTSKYYTISEAGFYDKLSAYNANVKIMSGTTLVASGNIGGNATPVAQSQ</sequence>
<evidence type="ECO:0000256" key="1">
    <source>
        <dbReference type="SAM" id="SignalP"/>
    </source>
</evidence>
<dbReference type="OrthoDB" id="1177316at2"/>